<gene>
    <name evidence="1" type="ORF">H8707_13445</name>
</gene>
<keyword evidence="2" id="KW-1185">Reference proteome</keyword>
<dbReference type="RefSeq" id="WP_262430684.1">
    <property type="nucleotide sequence ID" value="NZ_JACRTG010000031.1"/>
</dbReference>
<comment type="caution">
    <text evidence="1">The sequence shown here is derived from an EMBL/GenBank/DDBJ whole genome shotgun (WGS) entry which is preliminary data.</text>
</comment>
<dbReference type="Pfam" id="PF05962">
    <property type="entry name" value="HutD"/>
    <property type="match status" value="1"/>
</dbReference>
<proteinExistence type="predicted"/>
<dbReference type="InterPro" id="IPR010282">
    <property type="entry name" value="Uncharacterised_HutD/Ves"/>
</dbReference>
<reference evidence="1" key="1">
    <citation type="submission" date="2020-08" db="EMBL/GenBank/DDBJ databases">
        <title>Genome public.</title>
        <authorList>
            <person name="Liu C."/>
            <person name="Sun Q."/>
        </authorList>
    </citation>
    <scope>NUCLEOTIDE SEQUENCE</scope>
    <source>
        <strain evidence="1">BX21</strain>
    </source>
</reference>
<protein>
    <submittedName>
        <fullName evidence="1">HutD family protein</fullName>
    </submittedName>
</protein>
<dbReference type="PANTHER" id="PTHR37943">
    <property type="entry name" value="PROTEIN VES"/>
    <property type="match status" value="1"/>
</dbReference>
<dbReference type="AlphaFoldDB" id="A0A926EVE2"/>
<dbReference type="InterPro" id="IPR011051">
    <property type="entry name" value="RmlC_Cupin_sf"/>
</dbReference>
<accession>A0A926EVE2</accession>
<dbReference type="Proteomes" id="UP000601171">
    <property type="component" value="Unassembled WGS sequence"/>
</dbReference>
<name>A0A926EVE2_9FIRM</name>
<dbReference type="Gene3D" id="2.60.120.10">
    <property type="entry name" value="Jelly Rolls"/>
    <property type="match status" value="1"/>
</dbReference>
<evidence type="ECO:0000313" key="1">
    <source>
        <dbReference type="EMBL" id="MBC8589220.1"/>
    </source>
</evidence>
<dbReference type="PANTHER" id="PTHR37943:SF1">
    <property type="entry name" value="PROTEIN VES"/>
    <property type="match status" value="1"/>
</dbReference>
<organism evidence="1 2">
    <name type="scientific">Paratissierella segnis</name>
    <dbReference type="NCBI Taxonomy" id="2763679"/>
    <lineage>
        <taxon>Bacteria</taxon>
        <taxon>Bacillati</taxon>
        <taxon>Bacillota</taxon>
        <taxon>Tissierellia</taxon>
        <taxon>Tissierellales</taxon>
        <taxon>Tissierellaceae</taxon>
        <taxon>Paratissierella</taxon>
    </lineage>
</organism>
<sequence>MKEKIINKEDFVTTKWAGGETTQLVIYPEDAVFSEKDFLWRISSATFTSTESKFSDFTNYQRYILPLEGKLSVYHEGLYNRELNKYEVEYFDGSWSTFSKNTLDCRDYNFIIKGGNIAKMQILKEEDKYLLKKSEIVTVFSMDDFVINIDDKRRNIDGFSLFILETDDEEKISITRADSAVIITEFLIK</sequence>
<dbReference type="EMBL" id="JACRTG010000031">
    <property type="protein sequence ID" value="MBC8589220.1"/>
    <property type="molecule type" value="Genomic_DNA"/>
</dbReference>
<dbReference type="InterPro" id="IPR014710">
    <property type="entry name" value="RmlC-like_jellyroll"/>
</dbReference>
<evidence type="ECO:0000313" key="2">
    <source>
        <dbReference type="Proteomes" id="UP000601171"/>
    </source>
</evidence>
<dbReference type="SUPFAM" id="SSF51182">
    <property type="entry name" value="RmlC-like cupins"/>
    <property type="match status" value="1"/>
</dbReference>